<comment type="caution">
    <text evidence="7">The sequence shown here is derived from an EMBL/GenBank/DDBJ whole genome shotgun (WGS) entry which is preliminary data.</text>
</comment>
<dbReference type="InterPro" id="IPR050950">
    <property type="entry name" value="HTH-type_LysR_regulators"/>
</dbReference>
<dbReference type="GO" id="GO:0003700">
    <property type="term" value="F:DNA-binding transcription factor activity"/>
    <property type="evidence" value="ECO:0007669"/>
    <property type="project" value="InterPro"/>
</dbReference>
<dbReference type="PROSITE" id="PS50931">
    <property type="entry name" value="HTH_LYSR"/>
    <property type="match status" value="1"/>
</dbReference>
<keyword evidence="2" id="KW-0805">Transcription regulation</keyword>
<dbReference type="InterPro" id="IPR036388">
    <property type="entry name" value="WH-like_DNA-bd_sf"/>
</dbReference>
<dbReference type="EMBL" id="FCOJ02000004">
    <property type="protein sequence ID" value="SAK46206.1"/>
    <property type="molecule type" value="Genomic_DNA"/>
</dbReference>
<dbReference type="InterPro" id="IPR036390">
    <property type="entry name" value="WH_DNA-bd_sf"/>
</dbReference>
<organism evidence="7 8">
    <name type="scientific">Caballeronia glebae</name>
    <dbReference type="NCBI Taxonomy" id="1777143"/>
    <lineage>
        <taxon>Bacteria</taxon>
        <taxon>Pseudomonadati</taxon>
        <taxon>Pseudomonadota</taxon>
        <taxon>Betaproteobacteria</taxon>
        <taxon>Burkholderiales</taxon>
        <taxon>Burkholderiaceae</taxon>
        <taxon>Caballeronia</taxon>
    </lineage>
</organism>
<comment type="similarity">
    <text evidence="1">Belongs to the LysR transcriptional regulatory family.</text>
</comment>
<evidence type="ECO:0000256" key="3">
    <source>
        <dbReference type="ARBA" id="ARBA00023125"/>
    </source>
</evidence>
<evidence type="ECO:0000256" key="5">
    <source>
        <dbReference type="SAM" id="MobiDB-lite"/>
    </source>
</evidence>
<keyword evidence="8" id="KW-1185">Reference proteome</keyword>
<dbReference type="Gene3D" id="1.10.10.10">
    <property type="entry name" value="Winged helix-like DNA-binding domain superfamily/Winged helix DNA-binding domain"/>
    <property type="match status" value="1"/>
</dbReference>
<dbReference type="FunFam" id="1.10.10.10:FF:000001">
    <property type="entry name" value="LysR family transcriptional regulator"/>
    <property type="match status" value="1"/>
</dbReference>
<keyword evidence="4" id="KW-0804">Transcription</keyword>
<evidence type="ECO:0000259" key="6">
    <source>
        <dbReference type="PROSITE" id="PS50931"/>
    </source>
</evidence>
<dbReference type="Pfam" id="PF00126">
    <property type="entry name" value="HTH_1"/>
    <property type="match status" value="1"/>
</dbReference>
<accession>A0A157ZL37</accession>
<name>A0A157ZL37_9BURK</name>
<dbReference type="STRING" id="1777143.AWB82_00835"/>
<dbReference type="Gene3D" id="3.40.190.10">
    <property type="entry name" value="Periplasmic binding protein-like II"/>
    <property type="match status" value="2"/>
</dbReference>
<gene>
    <name evidence="7" type="ORF">AWB82_00835</name>
</gene>
<evidence type="ECO:0000313" key="7">
    <source>
        <dbReference type="EMBL" id="SAK46206.1"/>
    </source>
</evidence>
<reference evidence="7" key="1">
    <citation type="submission" date="2016-01" db="EMBL/GenBank/DDBJ databases">
        <authorList>
            <person name="Peeters C."/>
        </authorList>
    </citation>
    <scope>NUCLEOTIDE SEQUENCE [LARGE SCALE GENOMIC DNA]</scope>
    <source>
        <strain evidence="7">LMG 29325</strain>
    </source>
</reference>
<dbReference type="PANTHER" id="PTHR30419:SF8">
    <property type="entry name" value="NITROGEN ASSIMILATION TRANSCRIPTIONAL ACTIVATOR-RELATED"/>
    <property type="match status" value="1"/>
</dbReference>
<evidence type="ECO:0000256" key="1">
    <source>
        <dbReference type="ARBA" id="ARBA00009437"/>
    </source>
</evidence>
<evidence type="ECO:0000313" key="8">
    <source>
        <dbReference type="Proteomes" id="UP000054596"/>
    </source>
</evidence>
<dbReference type="AlphaFoldDB" id="A0A157ZL37"/>
<dbReference type="SUPFAM" id="SSF46785">
    <property type="entry name" value="Winged helix' DNA-binding domain"/>
    <property type="match status" value="1"/>
</dbReference>
<dbReference type="SUPFAM" id="SSF53850">
    <property type="entry name" value="Periplasmic binding protein-like II"/>
    <property type="match status" value="1"/>
</dbReference>
<feature type="domain" description="HTH lysR-type" evidence="6">
    <location>
        <begin position="3"/>
        <end position="60"/>
    </location>
</feature>
<proteinExistence type="inferred from homology"/>
<feature type="compositionally biased region" description="Low complexity" evidence="5">
    <location>
        <begin position="315"/>
        <end position="326"/>
    </location>
</feature>
<dbReference type="GO" id="GO:0003677">
    <property type="term" value="F:DNA binding"/>
    <property type="evidence" value="ECO:0007669"/>
    <property type="project" value="UniProtKB-KW"/>
</dbReference>
<feature type="region of interest" description="Disordered" evidence="5">
    <location>
        <begin position="315"/>
        <end position="342"/>
    </location>
</feature>
<dbReference type="PRINTS" id="PR00039">
    <property type="entry name" value="HTHLYSR"/>
</dbReference>
<dbReference type="Pfam" id="PF03466">
    <property type="entry name" value="LysR_substrate"/>
    <property type="match status" value="1"/>
</dbReference>
<keyword evidence="3" id="KW-0238">DNA-binding</keyword>
<dbReference type="InterPro" id="IPR005119">
    <property type="entry name" value="LysR_subst-bd"/>
</dbReference>
<evidence type="ECO:0000256" key="4">
    <source>
        <dbReference type="ARBA" id="ARBA00023163"/>
    </source>
</evidence>
<dbReference type="PANTHER" id="PTHR30419">
    <property type="entry name" value="HTH-TYPE TRANSCRIPTIONAL REGULATOR YBHD"/>
    <property type="match status" value="1"/>
</dbReference>
<sequence>MDLTLTQLRMFVAVADAGSVRAAARQLDIAQSGITQQLQKLEALAGGPLFERDVRGARLTPIGERLRVRAELIVGECRKTEDEMRQLRGDLTGRVALGLAAEATMRLFPALLASYRERCPRINVHLTSATSRMLTSWVRDGSLDFALALIARDADIHDMETTPLFDSEVAVIARRGHPLARSRTLAGLQDAEWVSTRQRGGSTPGNKLSALFEHAKLAPPRVAATTEAVFDTLHCIASSDYLGLEPASLAGHPFFREHVEIVPIVERAAKTPVCLLRRAGVPLTPSRRWRCPTPGCCPLNATRDAYARPSVWRPRSCAASPSPSSRRPTDPPPSDGLRRHASAATATCAKRPWCLRA</sequence>
<evidence type="ECO:0000256" key="2">
    <source>
        <dbReference type="ARBA" id="ARBA00023015"/>
    </source>
</evidence>
<dbReference type="Proteomes" id="UP000054596">
    <property type="component" value="Unassembled WGS sequence"/>
</dbReference>
<protein>
    <submittedName>
        <fullName evidence="7">LysR family transcriptional regulator</fullName>
    </submittedName>
</protein>
<dbReference type="GO" id="GO:0005829">
    <property type="term" value="C:cytosol"/>
    <property type="evidence" value="ECO:0007669"/>
    <property type="project" value="TreeGrafter"/>
</dbReference>
<dbReference type="InterPro" id="IPR000847">
    <property type="entry name" value="LysR_HTH_N"/>
</dbReference>